<dbReference type="KEGG" id="adin:H7849_02735"/>
<dbReference type="AlphaFoldDB" id="A0A7G8BK55"/>
<organism evidence="3 4">
    <name type="scientific">Alloacidobacterium dinghuense</name>
    <dbReference type="NCBI Taxonomy" id="2763107"/>
    <lineage>
        <taxon>Bacteria</taxon>
        <taxon>Pseudomonadati</taxon>
        <taxon>Acidobacteriota</taxon>
        <taxon>Terriglobia</taxon>
        <taxon>Terriglobales</taxon>
        <taxon>Acidobacteriaceae</taxon>
        <taxon>Alloacidobacterium</taxon>
    </lineage>
</organism>
<sequence>MTTGVDRRTFLKGAAASAAVVAPSNMSMSAATKAPPKGVSAESKAAPASGLSAKGLNRMHGVMSGYVDSGEVPGIVTLVSRRGQIDVDAVGMKKIGETNPVQRDTIFRIASMTKPITAAATMILVEECVLRLDDPVDHLLPELANRRVLKRIDAKLDDTVPAKRPITVRDLLTFRMGFGQMVAAPDAYPILKAANELQIGMGAPNPATKPAPDEWIHRLGTLPLMHQPGEMWMYDTPADVLGVLIARASGQPFEAFLRERIFGPLAMKDSDFSVPAAKINRFATSYWLNPQTGKLEVFDEADGGQWSRPPAFPSGAGGLVSTVDDYFAFSESLLNTGKRGPERILSQKSIELMRTDQLTPEQKAISGLTPGYFDNHGWGFCMSIVTKHTDIAGSVGSFGWNGGLGTSWFADPRDGLSTLLLTQRAWTSPTPPNVCLDFWTSAALAIED</sequence>
<dbReference type="InterPro" id="IPR001466">
    <property type="entry name" value="Beta-lactam-related"/>
</dbReference>
<proteinExistence type="predicted"/>
<dbReference type="Pfam" id="PF00144">
    <property type="entry name" value="Beta-lactamase"/>
    <property type="match status" value="1"/>
</dbReference>
<dbReference type="NCBIfam" id="TIGR01409">
    <property type="entry name" value="TAT_signal_seq"/>
    <property type="match status" value="1"/>
</dbReference>
<dbReference type="InterPro" id="IPR050789">
    <property type="entry name" value="Diverse_Enzym_Activities"/>
</dbReference>
<evidence type="ECO:0000313" key="4">
    <source>
        <dbReference type="Proteomes" id="UP000515312"/>
    </source>
</evidence>
<protein>
    <submittedName>
        <fullName evidence="3">Beta-lactamase family protein</fullName>
    </submittedName>
</protein>
<gene>
    <name evidence="3" type="ORF">H7849_02735</name>
</gene>
<dbReference type="Gene3D" id="3.40.710.10">
    <property type="entry name" value="DD-peptidase/beta-lactamase superfamily"/>
    <property type="match status" value="1"/>
</dbReference>
<dbReference type="RefSeq" id="WP_186743948.1">
    <property type="nucleotide sequence ID" value="NZ_CP060394.1"/>
</dbReference>
<accession>A0A7G8BK55</accession>
<dbReference type="InterPro" id="IPR012338">
    <property type="entry name" value="Beta-lactam/transpept-like"/>
</dbReference>
<feature type="region of interest" description="Disordered" evidence="1">
    <location>
        <begin position="25"/>
        <end position="46"/>
    </location>
</feature>
<dbReference type="Pfam" id="PF10518">
    <property type="entry name" value="TAT_signal"/>
    <property type="match status" value="1"/>
</dbReference>
<dbReference type="InterPro" id="IPR006311">
    <property type="entry name" value="TAT_signal"/>
</dbReference>
<keyword evidence="4" id="KW-1185">Reference proteome</keyword>
<dbReference type="PANTHER" id="PTHR43283:SF3">
    <property type="entry name" value="BETA-LACTAMASE FAMILY PROTEIN (AFU_ORTHOLOGUE AFUA_5G07500)"/>
    <property type="match status" value="1"/>
</dbReference>
<dbReference type="Proteomes" id="UP000515312">
    <property type="component" value="Chromosome"/>
</dbReference>
<reference evidence="3 4" key="1">
    <citation type="submission" date="2020-08" db="EMBL/GenBank/DDBJ databases">
        <title>Edaphobacter telluris sp. nov. and Acidobacterium dinghuensis sp. nov., two acidobacteria isolated from forest soil.</title>
        <authorList>
            <person name="Fu J."/>
            <person name="Qiu L."/>
        </authorList>
    </citation>
    <scope>NUCLEOTIDE SEQUENCE [LARGE SCALE GENOMIC DNA]</scope>
    <source>
        <strain evidence="3">4Y35</strain>
    </source>
</reference>
<evidence type="ECO:0000259" key="2">
    <source>
        <dbReference type="Pfam" id="PF00144"/>
    </source>
</evidence>
<dbReference type="EMBL" id="CP060394">
    <property type="protein sequence ID" value="QNI32925.1"/>
    <property type="molecule type" value="Genomic_DNA"/>
</dbReference>
<evidence type="ECO:0000313" key="3">
    <source>
        <dbReference type="EMBL" id="QNI32925.1"/>
    </source>
</evidence>
<name>A0A7G8BK55_9BACT</name>
<feature type="domain" description="Beta-lactamase-related" evidence="2">
    <location>
        <begin position="63"/>
        <end position="425"/>
    </location>
</feature>
<dbReference type="PROSITE" id="PS51318">
    <property type="entry name" value="TAT"/>
    <property type="match status" value="1"/>
</dbReference>
<evidence type="ECO:0000256" key="1">
    <source>
        <dbReference type="SAM" id="MobiDB-lite"/>
    </source>
</evidence>
<dbReference type="PANTHER" id="PTHR43283">
    <property type="entry name" value="BETA-LACTAMASE-RELATED"/>
    <property type="match status" value="1"/>
</dbReference>
<dbReference type="SUPFAM" id="SSF56601">
    <property type="entry name" value="beta-lactamase/transpeptidase-like"/>
    <property type="match status" value="1"/>
</dbReference>
<dbReference type="InterPro" id="IPR019546">
    <property type="entry name" value="TAT_signal_bac_arc"/>
</dbReference>